<evidence type="ECO:0000313" key="3">
    <source>
        <dbReference type="EMBL" id="CAK9001236.1"/>
    </source>
</evidence>
<feature type="domain" description="MAT1 centre" evidence="2">
    <location>
        <begin position="63"/>
        <end position="190"/>
    </location>
</feature>
<comment type="caution">
    <text evidence="3">The sequence shown here is derived from an EMBL/GenBank/DDBJ whole genome shotgun (WGS) entry which is preliminary data.</text>
</comment>
<evidence type="ECO:0000256" key="1">
    <source>
        <dbReference type="SAM" id="MobiDB-lite"/>
    </source>
</evidence>
<dbReference type="Pfam" id="PF06391">
    <property type="entry name" value="MAT1"/>
    <property type="match status" value="1"/>
</dbReference>
<dbReference type="PANTHER" id="PTHR12683:SF13">
    <property type="entry name" value="CDK-ACTIVATING KINASE ASSEMBLY FACTOR MAT1"/>
    <property type="match status" value="1"/>
</dbReference>
<keyword evidence="4" id="KW-1185">Reference proteome</keyword>
<proteinExistence type="predicted"/>
<sequence length="247" mass="28002">MGECARCHVDGYRNNEVRMYFSGCCDCCLCSRCLPWAKAGVACPGCGTRIRAEDFSCDSRASREVDREMKVRRQIKQVYCKTERDFASSEKWDEYLMLREDIIYTLAYSSSKEEVQETWRQVERYKAQHSHDIRQRQQELPRKALEKMAAVITAEGDFSSRVNAEWATAAQFQHPLQEQYDNLLKELPESPVQGVQTSPVAPQPLLSAGGTSNQAVQSGGGQETSIGLKKARYFFLADLDMVGGRKM</sequence>
<accession>A0ABP0IF57</accession>
<evidence type="ECO:0000313" key="4">
    <source>
        <dbReference type="Proteomes" id="UP001642484"/>
    </source>
</evidence>
<protein>
    <recommendedName>
        <fullName evidence="2">MAT1 centre domain-containing protein</fullName>
    </recommendedName>
</protein>
<organism evidence="3 4">
    <name type="scientific">Durusdinium trenchii</name>
    <dbReference type="NCBI Taxonomy" id="1381693"/>
    <lineage>
        <taxon>Eukaryota</taxon>
        <taxon>Sar</taxon>
        <taxon>Alveolata</taxon>
        <taxon>Dinophyceae</taxon>
        <taxon>Suessiales</taxon>
        <taxon>Symbiodiniaceae</taxon>
        <taxon>Durusdinium</taxon>
    </lineage>
</organism>
<feature type="region of interest" description="Disordered" evidence="1">
    <location>
        <begin position="193"/>
        <end position="222"/>
    </location>
</feature>
<gene>
    <name evidence="3" type="ORF">CCMP2556_LOCUS6364</name>
</gene>
<dbReference type="Proteomes" id="UP001642484">
    <property type="component" value="Unassembled WGS sequence"/>
</dbReference>
<name>A0ABP0IF57_9DINO</name>
<dbReference type="EMBL" id="CAXAMN010002780">
    <property type="protein sequence ID" value="CAK9001236.1"/>
    <property type="molecule type" value="Genomic_DNA"/>
</dbReference>
<reference evidence="3 4" key="1">
    <citation type="submission" date="2024-02" db="EMBL/GenBank/DDBJ databases">
        <authorList>
            <person name="Chen Y."/>
            <person name="Shah S."/>
            <person name="Dougan E. K."/>
            <person name="Thang M."/>
            <person name="Chan C."/>
        </authorList>
    </citation>
    <scope>NUCLEOTIDE SEQUENCE [LARGE SCALE GENOMIC DNA]</scope>
</reference>
<dbReference type="InterPro" id="IPR015877">
    <property type="entry name" value="MAT1_centre"/>
</dbReference>
<dbReference type="PANTHER" id="PTHR12683">
    <property type="entry name" value="CDK-ACTIVATING KINASE ASSEMBLY FACTOR MAT1"/>
    <property type="match status" value="1"/>
</dbReference>
<evidence type="ECO:0000259" key="2">
    <source>
        <dbReference type="Pfam" id="PF06391"/>
    </source>
</evidence>